<dbReference type="InterPro" id="IPR000515">
    <property type="entry name" value="MetI-like"/>
</dbReference>
<keyword evidence="10" id="KW-1185">Reference proteome</keyword>
<dbReference type="SUPFAM" id="SSF161098">
    <property type="entry name" value="MetI-like"/>
    <property type="match status" value="1"/>
</dbReference>
<accession>A0A8J3PME1</accession>
<keyword evidence="3" id="KW-1003">Cell membrane</keyword>
<dbReference type="Proteomes" id="UP000653674">
    <property type="component" value="Unassembled WGS sequence"/>
</dbReference>
<feature type="transmembrane region" description="Helical" evidence="7">
    <location>
        <begin position="9"/>
        <end position="27"/>
    </location>
</feature>
<comment type="similarity">
    <text evidence="7">Belongs to the binding-protein-dependent transport system permease family.</text>
</comment>
<keyword evidence="6 7" id="KW-0472">Membrane</keyword>
<dbReference type="Gene3D" id="1.10.3720.10">
    <property type="entry name" value="MetI-like"/>
    <property type="match status" value="1"/>
</dbReference>
<feature type="domain" description="ABC transmembrane type-1" evidence="8">
    <location>
        <begin position="97"/>
        <end position="318"/>
    </location>
</feature>
<dbReference type="InterPro" id="IPR045621">
    <property type="entry name" value="BPD_transp_1_N"/>
</dbReference>
<feature type="transmembrane region" description="Helical" evidence="7">
    <location>
        <begin position="245"/>
        <end position="270"/>
    </location>
</feature>
<dbReference type="InterPro" id="IPR035906">
    <property type="entry name" value="MetI-like_sf"/>
</dbReference>
<evidence type="ECO:0000256" key="4">
    <source>
        <dbReference type="ARBA" id="ARBA00022692"/>
    </source>
</evidence>
<organism evidence="9 10">
    <name type="scientific">Planosporangium flavigriseum</name>
    <dbReference type="NCBI Taxonomy" id="373681"/>
    <lineage>
        <taxon>Bacteria</taxon>
        <taxon>Bacillati</taxon>
        <taxon>Actinomycetota</taxon>
        <taxon>Actinomycetes</taxon>
        <taxon>Micromonosporales</taxon>
        <taxon>Micromonosporaceae</taxon>
        <taxon>Planosporangium</taxon>
    </lineage>
</organism>
<dbReference type="EMBL" id="BONU01000005">
    <property type="protein sequence ID" value="GIG72821.1"/>
    <property type="molecule type" value="Genomic_DNA"/>
</dbReference>
<dbReference type="RefSeq" id="WP_168075815.1">
    <property type="nucleotide sequence ID" value="NZ_BAAAQJ010000019.1"/>
</dbReference>
<dbReference type="CDD" id="cd06261">
    <property type="entry name" value="TM_PBP2"/>
    <property type="match status" value="1"/>
</dbReference>
<evidence type="ECO:0000256" key="3">
    <source>
        <dbReference type="ARBA" id="ARBA00022475"/>
    </source>
</evidence>
<dbReference type="PROSITE" id="PS50928">
    <property type="entry name" value="ABC_TM1"/>
    <property type="match status" value="1"/>
</dbReference>
<feature type="transmembrane region" description="Helical" evidence="7">
    <location>
        <begin position="191"/>
        <end position="210"/>
    </location>
</feature>
<dbReference type="PANTHER" id="PTHR43163:SF7">
    <property type="entry name" value="DIPEPTIDE-TRANSPORT INTEGRAL MEMBRANE PROTEIN ABC TRANSPORTER DPPB-RELATED"/>
    <property type="match status" value="1"/>
</dbReference>
<dbReference type="GO" id="GO:0005886">
    <property type="term" value="C:plasma membrane"/>
    <property type="evidence" value="ECO:0007669"/>
    <property type="project" value="UniProtKB-SubCell"/>
</dbReference>
<proteinExistence type="inferred from homology"/>
<feature type="transmembrane region" description="Helical" evidence="7">
    <location>
        <begin position="103"/>
        <end position="124"/>
    </location>
</feature>
<dbReference type="PANTHER" id="PTHR43163">
    <property type="entry name" value="DIPEPTIDE TRANSPORT SYSTEM PERMEASE PROTEIN DPPB-RELATED"/>
    <property type="match status" value="1"/>
</dbReference>
<name>A0A8J3PME1_9ACTN</name>
<evidence type="ECO:0000256" key="2">
    <source>
        <dbReference type="ARBA" id="ARBA00022448"/>
    </source>
</evidence>
<comment type="caution">
    <text evidence="9">The sequence shown here is derived from an EMBL/GenBank/DDBJ whole genome shotgun (WGS) entry which is preliminary data.</text>
</comment>
<keyword evidence="4 7" id="KW-0812">Transmembrane</keyword>
<sequence length="328" mass="36658">MLAYVIRRVFMSIPILFGSTILVFLIVKFSGDPLEGLKLRNPPPPPQTILNEERRLRLDQPLWEQYWLWLKNLVLHGDFGPSVHSNMNIGNELGDRLLVTLRLVLVSVLIALIFAVITGVVSAVKQYSVTDYSFTFLGFLFLAMPSFWFAILLKSAGIAYNQATGTQTFFTIGDKSPFLVDDSAWGNIKDIAGHMVLPTIALGLISYAAWSRFQRAAMLEVLNSDYVRLARAKGLRSRQVLVRHALRTALIPLTTVTALDIAALLGGAVITERVFQWHGLGEFLLTSIAGRDAYAMMGWLLVSAIIVIIFNLIADLMYSVLDPRIRYE</sequence>
<dbReference type="AlphaFoldDB" id="A0A8J3PME1"/>
<dbReference type="Pfam" id="PF00528">
    <property type="entry name" value="BPD_transp_1"/>
    <property type="match status" value="1"/>
</dbReference>
<evidence type="ECO:0000259" key="8">
    <source>
        <dbReference type="PROSITE" id="PS50928"/>
    </source>
</evidence>
<evidence type="ECO:0000313" key="9">
    <source>
        <dbReference type="EMBL" id="GIG72821.1"/>
    </source>
</evidence>
<feature type="transmembrane region" description="Helical" evidence="7">
    <location>
        <begin position="293"/>
        <end position="318"/>
    </location>
</feature>
<feature type="transmembrane region" description="Helical" evidence="7">
    <location>
        <begin position="136"/>
        <end position="160"/>
    </location>
</feature>
<evidence type="ECO:0000256" key="1">
    <source>
        <dbReference type="ARBA" id="ARBA00004651"/>
    </source>
</evidence>
<gene>
    <name evidence="9" type="ORF">Pfl04_12250</name>
</gene>
<protein>
    <submittedName>
        <fullName evidence="9">Peptide ABC transporter permease</fullName>
    </submittedName>
</protein>
<keyword evidence="2 7" id="KW-0813">Transport</keyword>
<comment type="subcellular location">
    <subcellularLocation>
        <location evidence="1 7">Cell membrane</location>
        <topology evidence="1 7">Multi-pass membrane protein</topology>
    </subcellularLocation>
</comment>
<reference evidence="9" key="1">
    <citation type="submission" date="2021-01" db="EMBL/GenBank/DDBJ databases">
        <title>Whole genome shotgun sequence of Planosporangium flavigriseum NBRC 105377.</title>
        <authorList>
            <person name="Komaki H."/>
            <person name="Tamura T."/>
        </authorList>
    </citation>
    <scope>NUCLEOTIDE SEQUENCE</scope>
    <source>
        <strain evidence="9">NBRC 105377</strain>
    </source>
</reference>
<evidence type="ECO:0000256" key="6">
    <source>
        <dbReference type="ARBA" id="ARBA00023136"/>
    </source>
</evidence>
<dbReference type="GO" id="GO:0055085">
    <property type="term" value="P:transmembrane transport"/>
    <property type="evidence" value="ECO:0007669"/>
    <property type="project" value="InterPro"/>
</dbReference>
<evidence type="ECO:0000313" key="10">
    <source>
        <dbReference type="Proteomes" id="UP000653674"/>
    </source>
</evidence>
<dbReference type="Pfam" id="PF19300">
    <property type="entry name" value="BPD_transp_1_N"/>
    <property type="match status" value="1"/>
</dbReference>
<evidence type="ECO:0000256" key="5">
    <source>
        <dbReference type="ARBA" id="ARBA00022989"/>
    </source>
</evidence>
<keyword evidence="5 7" id="KW-1133">Transmembrane helix</keyword>
<evidence type="ECO:0000256" key="7">
    <source>
        <dbReference type="RuleBase" id="RU363032"/>
    </source>
</evidence>